<dbReference type="Gene3D" id="3.10.180.10">
    <property type="entry name" value="2,3-Dihydroxybiphenyl 1,2-Dioxygenase, domain 1"/>
    <property type="match status" value="1"/>
</dbReference>
<protein>
    <submittedName>
        <fullName evidence="2">VOC family protein</fullName>
    </submittedName>
</protein>
<dbReference type="SUPFAM" id="SSF54593">
    <property type="entry name" value="Glyoxalase/Bleomycin resistance protein/Dihydroxybiphenyl dioxygenase"/>
    <property type="match status" value="1"/>
</dbReference>
<dbReference type="PANTHER" id="PTHR36503">
    <property type="entry name" value="BLR2520 PROTEIN"/>
    <property type="match status" value="1"/>
</dbReference>
<evidence type="ECO:0000259" key="1">
    <source>
        <dbReference type="PROSITE" id="PS51819"/>
    </source>
</evidence>
<feature type="domain" description="VOC" evidence="1">
    <location>
        <begin position="3"/>
        <end position="130"/>
    </location>
</feature>
<sequence>MDRINLITLGVKDISAAVAFYRKLGLESIIMGDEDEIEIIFFRMKGSKLALYPLDTLARETGAEAMDVTHGFNGITLAFNAKSEAEVDHILERAKKSGGIVTKEASPTSWGGYSGYFKDPDGYYWEVAYGSDWDFDEDDMLII</sequence>
<dbReference type="InterPro" id="IPR004360">
    <property type="entry name" value="Glyas_Fos-R_dOase_dom"/>
</dbReference>
<dbReference type="PANTHER" id="PTHR36503:SF1">
    <property type="entry name" value="BLR2520 PROTEIN"/>
    <property type="match status" value="1"/>
</dbReference>
<proteinExistence type="predicted"/>
<evidence type="ECO:0000313" key="3">
    <source>
        <dbReference type="Proteomes" id="UP001500920"/>
    </source>
</evidence>
<accession>A0ABP7F4Z9</accession>
<dbReference type="Proteomes" id="UP001500920">
    <property type="component" value="Unassembled WGS sequence"/>
</dbReference>
<dbReference type="Pfam" id="PF00903">
    <property type="entry name" value="Glyoxalase"/>
    <property type="match status" value="1"/>
</dbReference>
<dbReference type="EMBL" id="BAABCK010000066">
    <property type="protein sequence ID" value="GAA3731169.1"/>
    <property type="molecule type" value="Genomic_DNA"/>
</dbReference>
<dbReference type="InterPro" id="IPR029068">
    <property type="entry name" value="Glyas_Bleomycin-R_OHBP_Dase"/>
</dbReference>
<comment type="caution">
    <text evidence="2">The sequence shown here is derived from an EMBL/GenBank/DDBJ whole genome shotgun (WGS) entry which is preliminary data.</text>
</comment>
<dbReference type="InterPro" id="IPR037523">
    <property type="entry name" value="VOC_core"/>
</dbReference>
<reference evidence="3" key="1">
    <citation type="journal article" date="2019" name="Int. J. Syst. Evol. Microbiol.">
        <title>The Global Catalogue of Microorganisms (GCM) 10K type strain sequencing project: providing services to taxonomists for standard genome sequencing and annotation.</title>
        <authorList>
            <consortium name="The Broad Institute Genomics Platform"/>
            <consortium name="The Broad Institute Genome Sequencing Center for Infectious Disease"/>
            <person name="Wu L."/>
            <person name="Ma J."/>
        </authorList>
    </citation>
    <scope>NUCLEOTIDE SEQUENCE [LARGE SCALE GENOMIC DNA]</scope>
    <source>
        <strain evidence="3">JCM 16981</strain>
    </source>
</reference>
<keyword evidence="3" id="KW-1185">Reference proteome</keyword>
<organism evidence="2 3">
    <name type="scientific">Salinicoccus jeotgali</name>
    <dbReference type="NCBI Taxonomy" id="381634"/>
    <lineage>
        <taxon>Bacteria</taxon>
        <taxon>Bacillati</taxon>
        <taxon>Bacillota</taxon>
        <taxon>Bacilli</taxon>
        <taxon>Bacillales</taxon>
        <taxon>Staphylococcaceae</taxon>
        <taxon>Salinicoccus</taxon>
    </lineage>
</organism>
<dbReference type="RefSeq" id="WP_344703882.1">
    <property type="nucleotide sequence ID" value="NZ_BAABCK010000066.1"/>
</dbReference>
<evidence type="ECO:0000313" key="2">
    <source>
        <dbReference type="EMBL" id="GAA3731169.1"/>
    </source>
</evidence>
<gene>
    <name evidence="2" type="ORF">GCM10022378_19290</name>
</gene>
<name>A0ABP7F4Z9_9STAP</name>
<dbReference type="CDD" id="cd07251">
    <property type="entry name" value="VOC_like"/>
    <property type="match status" value="1"/>
</dbReference>
<dbReference type="PROSITE" id="PS51819">
    <property type="entry name" value="VOC"/>
    <property type="match status" value="1"/>
</dbReference>